<keyword evidence="6 7" id="KW-0804">Transcription</keyword>
<keyword evidence="7" id="KW-0963">Cytoplasm</keyword>
<dbReference type="InterPro" id="IPR036390">
    <property type="entry name" value="WH_DNA-bd_sf"/>
</dbReference>
<evidence type="ECO:0000256" key="3">
    <source>
        <dbReference type="ARBA" id="ARBA00022833"/>
    </source>
</evidence>
<keyword evidence="4 7" id="KW-0805">Transcription regulation</keyword>
<keyword evidence="7" id="KW-0479">Metal-binding</keyword>
<dbReference type="CDD" id="cd07153">
    <property type="entry name" value="Fur_like"/>
    <property type="match status" value="1"/>
</dbReference>
<evidence type="ECO:0000256" key="6">
    <source>
        <dbReference type="ARBA" id="ARBA00023163"/>
    </source>
</evidence>
<proteinExistence type="inferred from homology"/>
<evidence type="ECO:0000256" key="5">
    <source>
        <dbReference type="ARBA" id="ARBA00023125"/>
    </source>
</evidence>
<organism evidence="8 9">
    <name type="scientific">Acidiphilium iwatense</name>
    <dbReference type="NCBI Taxonomy" id="768198"/>
    <lineage>
        <taxon>Bacteria</taxon>
        <taxon>Pseudomonadati</taxon>
        <taxon>Pseudomonadota</taxon>
        <taxon>Alphaproteobacteria</taxon>
        <taxon>Acetobacterales</taxon>
        <taxon>Acidocellaceae</taxon>
        <taxon>Acidiphilium</taxon>
    </lineage>
</organism>
<comment type="caution">
    <text evidence="8">The sequence shown here is derived from an EMBL/GenBank/DDBJ whole genome shotgun (WGS) entry which is preliminary data.</text>
</comment>
<gene>
    <name evidence="7" type="primary">fur</name>
    <name evidence="8" type="ORF">L2A60_14440</name>
</gene>
<keyword evidence="5 7" id="KW-0238">DNA-binding</keyword>
<keyword evidence="9" id="KW-1185">Reference proteome</keyword>
<evidence type="ECO:0000256" key="2">
    <source>
        <dbReference type="ARBA" id="ARBA00022491"/>
    </source>
</evidence>
<keyword evidence="7" id="KW-0408">Iron</keyword>
<dbReference type="Pfam" id="PF01475">
    <property type="entry name" value="FUR"/>
    <property type="match status" value="1"/>
</dbReference>
<evidence type="ECO:0000256" key="4">
    <source>
        <dbReference type="ARBA" id="ARBA00023015"/>
    </source>
</evidence>
<comment type="subcellular location">
    <subcellularLocation>
        <location evidence="7">Cytoplasm</location>
    </subcellularLocation>
</comment>
<evidence type="ECO:0000313" key="8">
    <source>
        <dbReference type="EMBL" id="MCF3947876.1"/>
    </source>
</evidence>
<evidence type="ECO:0000256" key="1">
    <source>
        <dbReference type="ARBA" id="ARBA00007957"/>
    </source>
</evidence>
<sequence length="135" mass="14652">MARPSRTQAALLAVMNRPDRHAWTLDELGAGLAAEGVTADFSTLFRAVERLVAEGRLRKVRLEDAPARYEHSGAHHDHLHCTECNALVPVPCLARQIDVAALERATGFSIATHDIVLDGICPSCRAQPTIFESAS</sequence>
<comment type="similarity">
    <text evidence="1 7">Belongs to the Fur family.</text>
</comment>
<dbReference type="Gene3D" id="1.10.10.10">
    <property type="entry name" value="Winged helix-like DNA-binding domain superfamily/Winged helix DNA-binding domain"/>
    <property type="match status" value="1"/>
</dbReference>
<evidence type="ECO:0000313" key="9">
    <source>
        <dbReference type="Proteomes" id="UP001521209"/>
    </source>
</evidence>
<dbReference type="Proteomes" id="UP001521209">
    <property type="component" value="Unassembled WGS sequence"/>
</dbReference>
<dbReference type="InterPro" id="IPR002481">
    <property type="entry name" value="FUR"/>
</dbReference>
<dbReference type="RefSeq" id="WP_235705164.1">
    <property type="nucleotide sequence ID" value="NZ_JAKGBZ010000032.1"/>
</dbReference>
<protein>
    <recommendedName>
        <fullName evidence="7">Ferric uptake regulation protein</fullName>
    </recommendedName>
</protein>
<dbReference type="EMBL" id="JAKGBZ010000032">
    <property type="protein sequence ID" value="MCF3947876.1"/>
    <property type="molecule type" value="Genomic_DNA"/>
</dbReference>
<evidence type="ECO:0000256" key="7">
    <source>
        <dbReference type="RuleBase" id="RU364037"/>
    </source>
</evidence>
<dbReference type="SUPFAM" id="SSF46785">
    <property type="entry name" value="Winged helix' DNA-binding domain"/>
    <property type="match status" value="1"/>
</dbReference>
<keyword evidence="2 7" id="KW-0678">Repressor</keyword>
<dbReference type="PANTHER" id="PTHR33202">
    <property type="entry name" value="ZINC UPTAKE REGULATION PROTEIN"/>
    <property type="match status" value="1"/>
</dbReference>
<name>A0ABS9E1S4_9PROT</name>
<dbReference type="Gene3D" id="3.30.1490.190">
    <property type="match status" value="1"/>
</dbReference>
<dbReference type="InterPro" id="IPR036388">
    <property type="entry name" value="WH-like_DNA-bd_sf"/>
</dbReference>
<dbReference type="PANTHER" id="PTHR33202:SF7">
    <property type="entry name" value="FERRIC UPTAKE REGULATION PROTEIN"/>
    <property type="match status" value="1"/>
</dbReference>
<accession>A0ABS9E1S4</accession>
<keyword evidence="3 7" id="KW-0862">Zinc</keyword>
<reference evidence="8 9" key="1">
    <citation type="submission" date="2022-01" db="EMBL/GenBank/DDBJ databases">
        <authorList>
            <person name="Won M."/>
            <person name="Kim S.-J."/>
            <person name="Kwon S.-W."/>
        </authorList>
    </citation>
    <scope>NUCLEOTIDE SEQUENCE [LARGE SCALE GENOMIC DNA]</scope>
    <source>
        <strain evidence="8 9">KCTC 23505</strain>
    </source>
</reference>
<comment type="subunit">
    <text evidence="7">Homodimer.</text>
</comment>
<dbReference type="InterPro" id="IPR043135">
    <property type="entry name" value="Fur_C"/>
</dbReference>